<feature type="signal peptide" evidence="1">
    <location>
        <begin position="1"/>
        <end position="16"/>
    </location>
</feature>
<dbReference type="AlphaFoldDB" id="A0A0C3QBP3"/>
<organism evidence="2 3">
    <name type="scientific">Tulasnella calospora MUT 4182</name>
    <dbReference type="NCBI Taxonomy" id="1051891"/>
    <lineage>
        <taxon>Eukaryota</taxon>
        <taxon>Fungi</taxon>
        <taxon>Dikarya</taxon>
        <taxon>Basidiomycota</taxon>
        <taxon>Agaricomycotina</taxon>
        <taxon>Agaricomycetes</taxon>
        <taxon>Cantharellales</taxon>
        <taxon>Tulasnellaceae</taxon>
        <taxon>Tulasnella</taxon>
    </lineage>
</organism>
<proteinExistence type="predicted"/>
<evidence type="ECO:0000313" key="2">
    <source>
        <dbReference type="EMBL" id="KIO22611.1"/>
    </source>
</evidence>
<dbReference type="HOGENOM" id="CLU_947298_0_0_1"/>
<dbReference type="OrthoDB" id="4584900at2759"/>
<feature type="chain" id="PRO_5002180685" evidence="1">
    <location>
        <begin position="17"/>
        <end position="289"/>
    </location>
</feature>
<sequence>MVQSLLKSLFLYSALAASAVLAAPAHHQSEPLERGVVPREYLRSPYPLTDGLTAPISEAISKRSLEQGGGPKKVTNGMRIANGLPPLAPRKLYHASPAGSAHKPRGSPALPVGNTAILVYGSAGRSGAPLGYVSKNLNSYGDYFVTTKCAEAMINPQLDSGALTNPANSGGYSNIGFLAYNSQTLPTALIRNVYMGGMSATPSGSSPVLSTQHSDLPGQQRYMESNVWSLGANSELIPTWINPDGKPALTELGYKTTGDTSIFISGGVAAAGLSSTPQIRLFLTDNFTC</sequence>
<reference evidence="2 3" key="1">
    <citation type="submission" date="2014-04" db="EMBL/GenBank/DDBJ databases">
        <authorList>
            <consortium name="DOE Joint Genome Institute"/>
            <person name="Kuo A."/>
            <person name="Girlanda M."/>
            <person name="Perotto S."/>
            <person name="Kohler A."/>
            <person name="Nagy L.G."/>
            <person name="Floudas D."/>
            <person name="Copeland A."/>
            <person name="Barry K.W."/>
            <person name="Cichocki N."/>
            <person name="Veneault-Fourrey C."/>
            <person name="LaButti K."/>
            <person name="Lindquist E.A."/>
            <person name="Lipzen A."/>
            <person name="Lundell T."/>
            <person name="Morin E."/>
            <person name="Murat C."/>
            <person name="Sun H."/>
            <person name="Tunlid A."/>
            <person name="Henrissat B."/>
            <person name="Grigoriev I.V."/>
            <person name="Hibbett D.S."/>
            <person name="Martin F."/>
            <person name="Nordberg H.P."/>
            <person name="Cantor M.N."/>
            <person name="Hua S.X."/>
        </authorList>
    </citation>
    <scope>NUCLEOTIDE SEQUENCE [LARGE SCALE GENOMIC DNA]</scope>
    <source>
        <strain evidence="2 3">MUT 4182</strain>
    </source>
</reference>
<gene>
    <name evidence="2" type="ORF">M407DRAFT_27868</name>
</gene>
<dbReference type="Proteomes" id="UP000054248">
    <property type="component" value="Unassembled WGS sequence"/>
</dbReference>
<name>A0A0C3QBP3_9AGAM</name>
<keyword evidence="1" id="KW-0732">Signal</keyword>
<protein>
    <submittedName>
        <fullName evidence="2">Uncharacterized protein</fullName>
    </submittedName>
</protein>
<dbReference type="EMBL" id="KN823105">
    <property type="protein sequence ID" value="KIO22611.1"/>
    <property type="molecule type" value="Genomic_DNA"/>
</dbReference>
<reference evidence="3" key="2">
    <citation type="submission" date="2015-01" db="EMBL/GenBank/DDBJ databases">
        <title>Evolutionary Origins and Diversification of the Mycorrhizal Mutualists.</title>
        <authorList>
            <consortium name="DOE Joint Genome Institute"/>
            <consortium name="Mycorrhizal Genomics Consortium"/>
            <person name="Kohler A."/>
            <person name="Kuo A."/>
            <person name="Nagy L.G."/>
            <person name="Floudas D."/>
            <person name="Copeland A."/>
            <person name="Barry K.W."/>
            <person name="Cichocki N."/>
            <person name="Veneault-Fourrey C."/>
            <person name="LaButti K."/>
            <person name="Lindquist E.A."/>
            <person name="Lipzen A."/>
            <person name="Lundell T."/>
            <person name="Morin E."/>
            <person name="Murat C."/>
            <person name="Riley R."/>
            <person name="Ohm R."/>
            <person name="Sun H."/>
            <person name="Tunlid A."/>
            <person name="Henrissat B."/>
            <person name="Grigoriev I.V."/>
            <person name="Hibbett D.S."/>
            <person name="Martin F."/>
        </authorList>
    </citation>
    <scope>NUCLEOTIDE SEQUENCE [LARGE SCALE GENOMIC DNA]</scope>
    <source>
        <strain evidence="3">MUT 4182</strain>
    </source>
</reference>
<dbReference type="STRING" id="1051891.A0A0C3QBP3"/>
<evidence type="ECO:0000256" key="1">
    <source>
        <dbReference type="SAM" id="SignalP"/>
    </source>
</evidence>
<evidence type="ECO:0000313" key="3">
    <source>
        <dbReference type="Proteomes" id="UP000054248"/>
    </source>
</evidence>
<keyword evidence="3" id="KW-1185">Reference proteome</keyword>
<accession>A0A0C3QBP3</accession>